<comment type="caution">
    <text evidence="7">The sequence shown here is derived from an EMBL/GenBank/DDBJ whole genome shotgun (WGS) entry which is preliminary data.</text>
</comment>
<keyword evidence="8" id="KW-1185">Reference proteome</keyword>
<evidence type="ECO:0000313" key="7">
    <source>
        <dbReference type="EMBL" id="CAJ0585760.1"/>
    </source>
</evidence>
<feature type="transmembrane region" description="Helical" evidence="5">
    <location>
        <begin position="15"/>
        <end position="36"/>
    </location>
</feature>
<evidence type="ECO:0000256" key="5">
    <source>
        <dbReference type="SAM" id="Phobius"/>
    </source>
</evidence>
<evidence type="ECO:0000259" key="6">
    <source>
        <dbReference type="PROSITE" id="PS50262"/>
    </source>
</evidence>
<dbReference type="GO" id="GO:0005886">
    <property type="term" value="C:plasma membrane"/>
    <property type="evidence" value="ECO:0007669"/>
    <property type="project" value="TreeGrafter"/>
</dbReference>
<name>A0AA36DG87_9BILA</name>
<dbReference type="Proteomes" id="UP001177023">
    <property type="component" value="Unassembled WGS sequence"/>
</dbReference>
<evidence type="ECO:0000256" key="1">
    <source>
        <dbReference type="ARBA" id="ARBA00004370"/>
    </source>
</evidence>
<dbReference type="GO" id="GO:0008528">
    <property type="term" value="F:G protein-coupled peptide receptor activity"/>
    <property type="evidence" value="ECO:0007669"/>
    <property type="project" value="InterPro"/>
</dbReference>
<evidence type="ECO:0000256" key="3">
    <source>
        <dbReference type="ARBA" id="ARBA00022989"/>
    </source>
</evidence>
<protein>
    <recommendedName>
        <fullName evidence="6">G-protein coupled receptors family 1 profile domain-containing protein</fullName>
    </recommendedName>
</protein>
<dbReference type="InterPro" id="IPR000276">
    <property type="entry name" value="GPCR_Rhodpsn"/>
</dbReference>
<gene>
    <name evidence="7" type="ORF">MSPICULIGERA_LOCUS23771</name>
</gene>
<dbReference type="PRINTS" id="PR00237">
    <property type="entry name" value="GPCRRHODOPSN"/>
</dbReference>
<sequence>METMTGILVWYGSTVHPALVLVLCIAGSLGHLLSIATLSRMVNPTNTLLISMSCCQLALCANFLYATLFKWASDELCSPLFFSQFMARTMHASVTLSVLVHMTGVFHVVALSIIRYCSLRRLTGINSSLPWFTQTKCRVSLIIIYSLAALIGWPVYFTNDIVEVPEKEGCAAKFPQLANVSSYELSFTKNYTLQTVCHWLFNLCAKLGPSAILCVMTLLILRQLKEIRKISARFSTLERDQQYQRTTKMILMIMFMFICVELPQGLLNVANTISPVSFYYYLGDFNEMMTLLTACLIFFLFCAMNGRLRKALLGSPCFVWIHELGTAAKKRRRLRSTAKDHLLASCSVTQTPALEKNGYSSMPLTIE</sequence>
<feature type="transmembrane region" description="Helical" evidence="5">
    <location>
        <begin position="199"/>
        <end position="221"/>
    </location>
</feature>
<dbReference type="AlphaFoldDB" id="A0AA36DG87"/>
<dbReference type="PANTHER" id="PTHR46273">
    <property type="entry name" value="MYOSUPPRESSIN RECEPTOR 1, ISOFORM B-RELATED"/>
    <property type="match status" value="1"/>
</dbReference>
<feature type="transmembrane region" description="Helical" evidence="5">
    <location>
        <begin position="92"/>
        <end position="118"/>
    </location>
</feature>
<dbReference type="InterPro" id="IPR019427">
    <property type="entry name" value="7TM_GPCR_serpentine_rcpt_Srw"/>
</dbReference>
<feature type="non-terminal residue" evidence="7">
    <location>
        <position position="367"/>
    </location>
</feature>
<dbReference type="InterPro" id="IPR053219">
    <property type="entry name" value="GPCR_Dmsr-1"/>
</dbReference>
<dbReference type="EMBL" id="CATQJA010002706">
    <property type="protein sequence ID" value="CAJ0585760.1"/>
    <property type="molecule type" value="Genomic_DNA"/>
</dbReference>
<feature type="transmembrane region" description="Helical" evidence="5">
    <location>
        <begin position="249"/>
        <end position="266"/>
    </location>
</feature>
<comment type="subcellular location">
    <subcellularLocation>
        <location evidence="1">Membrane</location>
    </subcellularLocation>
</comment>
<dbReference type="PROSITE" id="PS50262">
    <property type="entry name" value="G_PROTEIN_RECEP_F1_2"/>
    <property type="match status" value="1"/>
</dbReference>
<dbReference type="SUPFAM" id="SSF81321">
    <property type="entry name" value="Family A G protein-coupled receptor-like"/>
    <property type="match status" value="1"/>
</dbReference>
<feature type="domain" description="G-protein coupled receptors family 1 profile" evidence="6">
    <location>
        <begin position="27"/>
        <end position="301"/>
    </location>
</feature>
<evidence type="ECO:0000313" key="8">
    <source>
        <dbReference type="Proteomes" id="UP001177023"/>
    </source>
</evidence>
<accession>A0AA36DG87</accession>
<dbReference type="Gene3D" id="1.20.1070.10">
    <property type="entry name" value="Rhodopsin 7-helix transmembrane proteins"/>
    <property type="match status" value="1"/>
</dbReference>
<feature type="transmembrane region" description="Helical" evidence="5">
    <location>
        <begin position="48"/>
        <end position="72"/>
    </location>
</feature>
<dbReference type="InterPro" id="IPR017452">
    <property type="entry name" value="GPCR_Rhodpsn_7TM"/>
</dbReference>
<keyword evidence="4 5" id="KW-0472">Membrane</keyword>
<keyword evidence="2 5" id="KW-0812">Transmembrane</keyword>
<dbReference type="PANTHER" id="PTHR46273:SF11">
    <property type="entry name" value="G-PROTEIN COUPLED RECEPTORS FAMILY 1 PROFILE DOMAIN-CONTAINING PROTEIN"/>
    <property type="match status" value="1"/>
</dbReference>
<evidence type="ECO:0000256" key="2">
    <source>
        <dbReference type="ARBA" id="ARBA00022692"/>
    </source>
</evidence>
<evidence type="ECO:0000256" key="4">
    <source>
        <dbReference type="ARBA" id="ARBA00023136"/>
    </source>
</evidence>
<dbReference type="CDD" id="cd14978">
    <property type="entry name" value="7tmA_FMRFamide_R-like"/>
    <property type="match status" value="1"/>
</dbReference>
<dbReference type="Pfam" id="PF10324">
    <property type="entry name" value="7TM_GPCR_Srw"/>
    <property type="match status" value="1"/>
</dbReference>
<feature type="transmembrane region" description="Helical" evidence="5">
    <location>
        <begin position="278"/>
        <end position="303"/>
    </location>
</feature>
<proteinExistence type="predicted"/>
<feature type="transmembrane region" description="Helical" evidence="5">
    <location>
        <begin position="139"/>
        <end position="157"/>
    </location>
</feature>
<keyword evidence="3 5" id="KW-1133">Transmembrane helix</keyword>
<reference evidence="7" key="1">
    <citation type="submission" date="2023-06" db="EMBL/GenBank/DDBJ databases">
        <authorList>
            <person name="Delattre M."/>
        </authorList>
    </citation>
    <scope>NUCLEOTIDE SEQUENCE</scope>
    <source>
        <strain evidence="7">AF72</strain>
    </source>
</reference>
<organism evidence="7 8">
    <name type="scientific">Mesorhabditis spiculigera</name>
    <dbReference type="NCBI Taxonomy" id="96644"/>
    <lineage>
        <taxon>Eukaryota</taxon>
        <taxon>Metazoa</taxon>
        <taxon>Ecdysozoa</taxon>
        <taxon>Nematoda</taxon>
        <taxon>Chromadorea</taxon>
        <taxon>Rhabditida</taxon>
        <taxon>Rhabditina</taxon>
        <taxon>Rhabditomorpha</taxon>
        <taxon>Rhabditoidea</taxon>
        <taxon>Rhabditidae</taxon>
        <taxon>Mesorhabditinae</taxon>
        <taxon>Mesorhabditis</taxon>
    </lineage>
</organism>